<dbReference type="EMBL" id="FLQX01000127">
    <property type="protein sequence ID" value="SBT07917.1"/>
    <property type="molecule type" value="Genomic_DNA"/>
</dbReference>
<name>A0A1A8XTR2_9PROT</name>
<evidence type="ECO:0000313" key="1">
    <source>
        <dbReference type="EMBL" id="SBT07917.1"/>
    </source>
</evidence>
<keyword evidence="2" id="KW-1185">Reference proteome</keyword>
<dbReference type="Proteomes" id="UP000199169">
    <property type="component" value="Unassembled WGS sequence"/>
</dbReference>
<evidence type="ECO:0000313" key="2">
    <source>
        <dbReference type="Proteomes" id="UP000199169"/>
    </source>
</evidence>
<dbReference type="STRING" id="1860102.ACCAA_50141"/>
<dbReference type="AlphaFoldDB" id="A0A1A8XTR2"/>
<reference evidence="2" key="1">
    <citation type="submission" date="2016-06" db="EMBL/GenBank/DDBJ databases">
        <authorList>
            <person name="McIlroy S.J."/>
            <person name="Karst S.M."/>
            <person name="Albertsen M."/>
        </authorList>
    </citation>
    <scope>NUCLEOTIDE SEQUENCE [LARGE SCALE GENOMIC DNA]</scope>
</reference>
<proteinExistence type="predicted"/>
<protein>
    <submittedName>
        <fullName evidence="1">Uncharacterized protein</fullName>
    </submittedName>
</protein>
<gene>
    <name evidence="1" type="ORF">ACCAA_50141</name>
</gene>
<organism evidence="1 2">
    <name type="scientific">Candidatus Accumulibacter aalborgensis</name>
    <dbReference type="NCBI Taxonomy" id="1860102"/>
    <lineage>
        <taxon>Bacteria</taxon>
        <taxon>Pseudomonadati</taxon>
        <taxon>Pseudomonadota</taxon>
        <taxon>Betaproteobacteria</taxon>
        <taxon>Candidatus Accumulibacter</taxon>
    </lineage>
</organism>
<accession>A0A1A8XTR2</accession>
<sequence>MTARPSKTIVGAAHQQLTLAWWAQRSDYELVVSGVVWQECTAGDPEAARRRLAALDGLSVLVRKRSLPILNPVPPDHLHTRGASRRRGNR</sequence>